<organism evidence="2 3">
    <name type="scientific">Mucilaginibacter sabulilitoris</name>
    <dbReference type="NCBI Taxonomy" id="1173583"/>
    <lineage>
        <taxon>Bacteria</taxon>
        <taxon>Pseudomonadati</taxon>
        <taxon>Bacteroidota</taxon>
        <taxon>Sphingobacteriia</taxon>
        <taxon>Sphingobacteriales</taxon>
        <taxon>Sphingobacteriaceae</taxon>
        <taxon>Mucilaginibacter</taxon>
    </lineage>
</organism>
<dbReference type="Proteomes" id="UP001324380">
    <property type="component" value="Chromosome"/>
</dbReference>
<gene>
    <name evidence="2" type="ORF">SNE25_13690</name>
</gene>
<dbReference type="EMBL" id="CP139558">
    <property type="protein sequence ID" value="WPU96571.1"/>
    <property type="molecule type" value="Genomic_DNA"/>
</dbReference>
<keyword evidence="3" id="KW-1185">Reference proteome</keyword>
<accession>A0ABZ0TU57</accession>
<proteinExistence type="predicted"/>
<evidence type="ECO:0000256" key="1">
    <source>
        <dbReference type="SAM" id="MobiDB-lite"/>
    </source>
</evidence>
<feature type="region of interest" description="Disordered" evidence="1">
    <location>
        <begin position="1"/>
        <end position="48"/>
    </location>
</feature>
<reference evidence="2 3" key="1">
    <citation type="submission" date="2023-11" db="EMBL/GenBank/DDBJ databases">
        <title>Analysis of the Genomes of Mucilaginibacter gossypii cycad 4 and M. sabulilitoris SNA2: microbes with the potential for plant growth promotion.</title>
        <authorList>
            <person name="Hirsch A.M."/>
            <person name="Humm E."/>
            <person name="Rubbi M."/>
            <person name="Del Vecchio G."/>
            <person name="Ha S.M."/>
            <person name="Pellegrini M."/>
            <person name="Gunsalus R.P."/>
        </authorList>
    </citation>
    <scope>NUCLEOTIDE SEQUENCE [LARGE SCALE GENOMIC DNA]</scope>
    <source>
        <strain evidence="2 3">SNA2</strain>
    </source>
</reference>
<name>A0ABZ0TU57_9SPHI</name>
<dbReference type="RefSeq" id="WP_321565664.1">
    <property type="nucleotide sequence ID" value="NZ_CP139558.1"/>
</dbReference>
<evidence type="ECO:0000313" key="2">
    <source>
        <dbReference type="EMBL" id="WPU96571.1"/>
    </source>
</evidence>
<protein>
    <submittedName>
        <fullName evidence="2">Uncharacterized protein</fullName>
    </submittedName>
</protein>
<sequence length="48" mass="5513">MSNEKIIRPEWVPSAYQHNGDAPAKPKVDNNTLLPGKGIYKREKKKHK</sequence>
<evidence type="ECO:0000313" key="3">
    <source>
        <dbReference type="Proteomes" id="UP001324380"/>
    </source>
</evidence>